<evidence type="ECO:0000256" key="2">
    <source>
        <dbReference type="ARBA" id="ARBA00006665"/>
    </source>
</evidence>
<dbReference type="GO" id="GO:0016020">
    <property type="term" value="C:membrane"/>
    <property type="evidence" value="ECO:0007669"/>
    <property type="project" value="UniProtKB-SubCell"/>
</dbReference>
<dbReference type="Proteomes" id="UP000277300">
    <property type="component" value="Unassembled WGS sequence"/>
</dbReference>
<dbReference type="PANTHER" id="PTHR10383">
    <property type="entry name" value="SERINE INCORPORATOR"/>
    <property type="match status" value="1"/>
</dbReference>
<sequence length="217" mass="23856">MMYLRYAEDDLNVMFISLTLLSVIVLTALSVVTWVNVGLLPSAVVSLYLVFLCYQTVRANPNTSFAISSEEKLQEQPGAITNALIAAFTITWTSWRTSATGTAFFGLSSSKTQPEFAEAEEDEELASIGISSQLLAKEGQAQRESVVVPEYQFHVLMVLASLYMAMVLTNWGSPDGSSSKDDEIVTMWVKAISQWVVSGLFLWTLVAPTVFPGRDFS</sequence>
<feature type="transmembrane region" description="Helical" evidence="6">
    <location>
        <begin position="153"/>
        <end position="172"/>
    </location>
</feature>
<comment type="subcellular location">
    <subcellularLocation>
        <location evidence="1">Membrane</location>
        <topology evidence="1">Multi-pass membrane protein</topology>
    </subcellularLocation>
</comment>
<organism evidence="7 9">
    <name type="scientific">Phytophthora kernoviae</name>
    <dbReference type="NCBI Taxonomy" id="325452"/>
    <lineage>
        <taxon>Eukaryota</taxon>
        <taxon>Sar</taxon>
        <taxon>Stramenopiles</taxon>
        <taxon>Oomycota</taxon>
        <taxon>Peronosporomycetes</taxon>
        <taxon>Peronosporales</taxon>
        <taxon>Peronosporaceae</taxon>
        <taxon>Phytophthora</taxon>
    </lineage>
</organism>
<dbReference type="EMBL" id="MBAD02000071">
    <property type="protein sequence ID" value="RLN71516.1"/>
    <property type="molecule type" value="Genomic_DNA"/>
</dbReference>
<evidence type="ECO:0000313" key="8">
    <source>
        <dbReference type="EMBL" id="RLN71516.1"/>
    </source>
</evidence>
<keyword evidence="5 6" id="KW-0472">Membrane</keyword>
<comment type="caution">
    <text evidence="7">The sequence shown here is derived from an EMBL/GenBank/DDBJ whole genome shotgun (WGS) entry which is preliminary data.</text>
</comment>
<evidence type="ECO:0000256" key="3">
    <source>
        <dbReference type="ARBA" id="ARBA00022692"/>
    </source>
</evidence>
<gene>
    <name evidence="8" type="ORF">BBJ29_000724</name>
    <name evidence="7" type="ORF">BBP00_00000610</name>
</gene>
<evidence type="ECO:0000256" key="5">
    <source>
        <dbReference type="ARBA" id="ARBA00023136"/>
    </source>
</evidence>
<reference evidence="9 10" key="1">
    <citation type="submission" date="2018-07" db="EMBL/GenBank/DDBJ databases">
        <title>Genome sequencing of oomycete isolates from Chile give support for New Zealand origin for Phytophthora kernoviae and make available the first Nothophytophthora sp. genome.</title>
        <authorList>
            <person name="Studholme D.J."/>
            <person name="Sanfuentes E."/>
            <person name="Panda P."/>
            <person name="Hill R."/>
            <person name="Sambles C."/>
            <person name="Grant M."/>
            <person name="Williams N.M."/>
            <person name="Mcdougal R.L."/>
        </authorList>
    </citation>
    <scope>NUCLEOTIDE SEQUENCE [LARGE SCALE GENOMIC DNA]</scope>
    <source>
        <strain evidence="7">Chile6</strain>
        <strain evidence="8">Chile7</strain>
    </source>
</reference>
<name>A0A3F2S2X8_9STRA</name>
<dbReference type="AlphaFoldDB" id="A0A3F2S2X8"/>
<keyword evidence="3 6" id="KW-0812">Transmembrane</keyword>
<dbReference type="Proteomes" id="UP000284657">
    <property type="component" value="Unassembled WGS sequence"/>
</dbReference>
<feature type="transmembrane region" description="Helical" evidence="6">
    <location>
        <begin position="192"/>
        <end position="211"/>
    </location>
</feature>
<comment type="similarity">
    <text evidence="2">Belongs to the TDE1 family.</text>
</comment>
<dbReference type="Pfam" id="PF03348">
    <property type="entry name" value="Serinc"/>
    <property type="match status" value="1"/>
</dbReference>
<evidence type="ECO:0000313" key="9">
    <source>
        <dbReference type="Proteomes" id="UP000277300"/>
    </source>
</evidence>
<feature type="transmembrane region" description="Helical" evidence="6">
    <location>
        <begin position="38"/>
        <end position="57"/>
    </location>
</feature>
<accession>A0A3F2S2X8</accession>
<feature type="transmembrane region" description="Helical" evidence="6">
    <location>
        <begin position="12"/>
        <end position="32"/>
    </location>
</feature>
<dbReference type="InterPro" id="IPR005016">
    <property type="entry name" value="TDE1/TMS"/>
</dbReference>
<protein>
    <submittedName>
        <fullName evidence="7">Uncharacterized protein</fullName>
    </submittedName>
</protein>
<keyword evidence="4 6" id="KW-1133">Transmembrane helix</keyword>
<evidence type="ECO:0000256" key="6">
    <source>
        <dbReference type="SAM" id="Phobius"/>
    </source>
</evidence>
<evidence type="ECO:0000256" key="4">
    <source>
        <dbReference type="ARBA" id="ARBA00022989"/>
    </source>
</evidence>
<evidence type="ECO:0000313" key="10">
    <source>
        <dbReference type="Proteomes" id="UP000284657"/>
    </source>
</evidence>
<dbReference type="EMBL" id="MBDO02000007">
    <property type="protein sequence ID" value="RLN69164.1"/>
    <property type="molecule type" value="Genomic_DNA"/>
</dbReference>
<dbReference type="OrthoDB" id="5963193at2759"/>
<evidence type="ECO:0000313" key="7">
    <source>
        <dbReference type="EMBL" id="RLN69164.1"/>
    </source>
</evidence>
<proteinExistence type="inferred from homology"/>
<evidence type="ECO:0000256" key="1">
    <source>
        <dbReference type="ARBA" id="ARBA00004141"/>
    </source>
</evidence>
<dbReference type="PANTHER" id="PTHR10383:SF9">
    <property type="entry name" value="SERINE INCORPORATOR, ISOFORM F"/>
    <property type="match status" value="1"/>
</dbReference>